<dbReference type="PANTHER" id="PTHR14614">
    <property type="entry name" value="HEPATOCELLULAR CARCINOMA-ASSOCIATED ANTIGEN"/>
    <property type="match status" value="1"/>
</dbReference>
<sequence>MLICSRSFIPITAMGVQIRTARLMPWIRSSTAKPIGWTRESRNDQLQTYQVTVTYDTSSCSNSTDEESAPLSFTTTTVSLPFIEQVGSLASSLWPAALAGAILVQSPAIQQQFARRKTPPPPTTTDEHPYQPRVVELGAGLGLLGRTLRESAAAPQVTCTDQDVAAIDLLRTPIRSPGTNMVEGKCGHAFDATQAMVLDWRDEELPDTLEPNSFDGVFGTDVAYYSFLVHPLLDTARALQRPSNSVFNVIGQANRQSLWDLLHTIRDGGYSQRTDQREPAWDGITTMNLYRLEMELWQDDSDESGNPATLDESISIAALLHTTSGLDLPALTDQDYVATARDEESIEKSF</sequence>
<dbReference type="Gene3D" id="3.40.50.150">
    <property type="entry name" value="Vaccinia Virus protein VP39"/>
    <property type="match status" value="1"/>
</dbReference>
<dbReference type="AlphaFoldDB" id="A0A8J9X6X5"/>
<name>A0A8J9X6X5_PHATR</name>
<dbReference type="Pfam" id="PF10294">
    <property type="entry name" value="Methyltransf_16"/>
    <property type="match status" value="1"/>
</dbReference>
<dbReference type="InterPro" id="IPR029063">
    <property type="entry name" value="SAM-dependent_MTases_sf"/>
</dbReference>
<accession>A0A8J9X6X5</accession>
<reference evidence="1" key="1">
    <citation type="submission" date="2022-02" db="EMBL/GenBank/DDBJ databases">
        <authorList>
            <person name="Giguere J D."/>
        </authorList>
    </citation>
    <scope>NUCLEOTIDE SEQUENCE</scope>
    <source>
        <strain evidence="1">CCAP 1055/1</strain>
    </source>
</reference>
<protein>
    <submittedName>
        <fullName evidence="1">Uncharacterized protein</fullName>
    </submittedName>
</protein>
<proteinExistence type="predicted"/>
<dbReference type="SUPFAM" id="SSF53335">
    <property type="entry name" value="S-adenosyl-L-methionine-dependent methyltransferases"/>
    <property type="match status" value="1"/>
</dbReference>
<dbReference type="InterPro" id="IPR019410">
    <property type="entry name" value="Methyltransf_16"/>
</dbReference>
<organism evidence="1">
    <name type="scientific">Phaeodactylum tricornutum</name>
    <name type="common">Diatom</name>
    <dbReference type="NCBI Taxonomy" id="2850"/>
    <lineage>
        <taxon>Eukaryota</taxon>
        <taxon>Sar</taxon>
        <taxon>Stramenopiles</taxon>
        <taxon>Ochrophyta</taxon>
        <taxon>Bacillariophyta</taxon>
        <taxon>Bacillariophyceae</taxon>
        <taxon>Bacillariophycidae</taxon>
        <taxon>Naviculales</taxon>
        <taxon>Phaeodactylaceae</taxon>
        <taxon>Phaeodactylum</taxon>
    </lineage>
</organism>
<dbReference type="PANTHER" id="PTHR14614:SF130">
    <property type="entry name" value="PROTEIN-LYSINE N-METHYLTRANSFERASE EEF2KMT"/>
    <property type="match status" value="1"/>
</dbReference>
<evidence type="ECO:0000313" key="1">
    <source>
        <dbReference type="EMBL" id="CAG9288842.1"/>
    </source>
</evidence>
<dbReference type="Proteomes" id="UP000836788">
    <property type="component" value="Chromosome 3"/>
</dbReference>
<gene>
    <name evidence="1" type="ORF">PTTT1_LOCUS39783</name>
</gene>
<dbReference type="EMBL" id="OU594944">
    <property type="protein sequence ID" value="CAG9288842.1"/>
    <property type="molecule type" value="Genomic_DNA"/>
</dbReference>